<organism evidence="1">
    <name type="scientific">marine sediment metagenome</name>
    <dbReference type="NCBI Taxonomy" id="412755"/>
    <lineage>
        <taxon>unclassified sequences</taxon>
        <taxon>metagenomes</taxon>
        <taxon>ecological metagenomes</taxon>
    </lineage>
</organism>
<dbReference type="EMBL" id="LAZR01002494">
    <property type="protein sequence ID" value="KKN29343.1"/>
    <property type="molecule type" value="Genomic_DNA"/>
</dbReference>
<evidence type="ECO:0000313" key="1">
    <source>
        <dbReference type="EMBL" id="KKN29343.1"/>
    </source>
</evidence>
<gene>
    <name evidence="1" type="ORF">LCGC14_0845040</name>
</gene>
<proteinExistence type="predicted"/>
<protein>
    <submittedName>
        <fullName evidence="1">Uncharacterized protein</fullName>
    </submittedName>
</protein>
<dbReference type="AlphaFoldDB" id="A0A0F9SJ37"/>
<sequence>MANAGSRGIQKHMDDPSITVIAAATATGVTWVSDATGSATDFVKAVAAGKGLHYFGVMDAVNDSLLEFCGNDLIFTVQEGHCSIETLIQFEDASEHSFNFGFNDTVEDGNLPMDFSGTTFTATATDWIGFVFDGTDATNKDLHVAWVRNGTIGQSDSTGSVDGNTVRM</sequence>
<name>A0A0F9SJ37_9ZZZZ</name>
<comment type="caution">
    <text evidence="1">The sequence shown here is derived from an EMBL/GenBank/DDBJ whole genome shotgun (WGS) entry which is preliminary data.</text>
</comment>
<feature type="non-terminal residue" evidence="1">
    <location>
        <position position="168"/>
    </location>
</feature>
<accession>A0A0F9SJ37</accession>
<reference evidence="1" key="1">
    <citation type="journal article" date="2015" name="Nature">
        <title>Complex archaea that bridge the gap between prokaryotes and eukaryotes.</title>
        <authorList>
            <person name="Spang A."/>
            <person name="Saw J.H."/>
            <person name="Jorgensen S.L."/>
            <person name="Zaremba-Niedzwiedzka K."/>
            <person name="Martijn J."/>
            <person name="Lind A.E."/>
            <person name="van Eijk R."/>
            <person name="Schleper C."/>
            <person name="Guy L."/>
            <person name="Ettema T.J."/>
        </authorList>
    </citation>
    <scope>NUCLEOTIDE SEQUENCE</scope>
</reference>